<dbReference type="PROSITE" id="PS51514">
    <property type="entry name" value="BRX"/>
    <property type="match status" value="3"/>
</dbReference>
<comment type="similarity">
    <text evidence="2">Belongs to the BRX family.</text>
</comment>
<accession>A0AAV6XFH1</accession>
<keyword evidence="3" id="KW-0539">Nucleus</keyword>
<feature type="domain" description="BRX" evidence="4">
    <location>
        <begin position="228"/>
        <end position="283"/>
    </location>
</feature>
<comment type="subcellular location">
    <subcellularLocation>
        <location evidence="1">Nucleus</location>
    </subcellularLocation>
</comment>
<reference evidence="5" key="1">
    <citation type="submission" date="2019-10" db="EMBL/GenBank/DDBJ databases">
        <authorList>
            <person name="Zhang R."/>
            <person name="Pan Y."/>
            <person name="Wang J."/>
            <person name="Ma R."/>
            <person name="Yu S."/>
        </authorList>
    </citation>
    <scope>NUCLEOTIDE SEQUENCE</scope>
    <source>
        <strain evidence="5">LA-IB0</strain>
        <tissue evidence="5">Leaf</tissue>
    </source>
</reference>
<evidence type="ECO:0000256" key="2">
    <source>
        <dbReference type="ARBA" id="ARBA00009057"/>
    </source>
</evidence>
<dbReference type="PANTHER" id="PTHR46058">
    <property type="entry name" value="PROTEIN BREVIS RADIX-LIKE 1"/>
    <property type="match status" value="1"/>
</dbReference>
<feature type="domain" description="BRX" evidence="4">
    <location>
        <begin position="71"/>
        <end position="126"/>
    </location>
</feature>
<feature type="domain" description="BRX" evidence="4">
    <location>
        <begin position="157"/>
        <end position="212"/>
    </location>
</feature>
<evidence type="ECO:0000313" key="6">
    <source>
        <dbReference type="Proteomes" id="UP000826271"/>
    </source>
</evidence>
<proteinExistence type="inferred from homology"/>
<dbReference type="InterPro" id="IPR013591">
    <property type="entry name" value="Brevis_radix_dom"/>
</dbReference>
<gene>
    <name evidence="5" type="ORF">BUALT_Bualt06G0095800</name>
</gene>
<name>A0AAV6XFH1_9LAMI</name>
<organism evidence="5 6">
    <name type="scientific">Buddleja alternifolia</name>
    <dbReference type="NCBI Taxonomy" id="168488"/>
    <lineage>
        <taxon>Eukaryota</taxon>
        <taxon>Viridiplantae</taxon>
        <taxon>Streptophyta</taxon>
        <taxon>Embryophyta</taxon>
        <taxon>Tracheophyta</taxon>
        <taxon>Spermatophyta</taxon>
        <taxon>Magnoliopsida</taxon>
        <taxon>eudicotyledons</taxon>
        <taxon>Gunneridae</taxon>
        <taxon>Pentapetalae</taxon>
        <taxon>asterids</taxon>
        <taxon>lamiids</taxon>
        <taxon>Lamiales</taxon>
        <taxon>Scrophulariaceae</taxon>
        <taxon>Buddlejeae</taxon>
        <taxon>Buddleja</taxon>
    </lineage>
</organism>
<evidence type="ECO:0000256" key="3">
    <source>
        <dbReference type="ARBA" id="ARBA00023242"/>
    </source>
</evidence>
<protein>
    <recommendedName>
        <fullName evidence="4">BRX domain-containing protein</fullName>
    </recommendedName>
</protein>
<keyword evidence="6" id="KW-1185">Reference proteome</keyword>
<evidence type="ECO:0000313" key="5">
    <source>
        <dbReference type="EMBL" id="KAG8381183.1"/>
    </source>
</evidence>
<comment type="caution">
    <text evidence="5">The sequence shown here is derived from an EMBL/GenBank/DDBJ whole genome shotgun (WGS) entry which is preliminary data.</text>
</comment>
<sequence length="306" mass="35774">MSRNYDNWERLVAAVIKKQQIWELCHAHSRSPSISSISSDVTSSLSSLLDDENLKSIESEVQVTVNNLIVDEWVEECATGVSITIVAHRDGTRDIKRVRFSRRRFSKSQAELWWLENQEEVYEDHIYRTGLVQVRLDEDLKSTISEVQETANYQILDEWIGQYAPGVYITLLSLNYGTIEIKRVQFSLKKFKEKEADTWWFDNQEKVRKKYSDLNELALRKSSTSGQDDEFVIYEPGLYITLAASIDGNRDVIRVRFSKRKFNQDKAEAWWDKNRDRIYERYKLYQPGRVKHSPVSASEGENVKGK</sequence>
<dbReference type="PANTHER" id="PTHR46058:SF2">
    <property type="entry name" value="PROTEIN BREVIS RADIX-LIKE 3"/>
    <property type="match status" value="1"/>
</dbReference>
<dbReference type="EMBL" id="WHWC01000006">
    <property type="protein sequence ID" value="KAG8381183.1"/>
    <property type="molecule type" value="Genomic_DNA"/>
</dbReference>
<dbReference type="AlphaFoldDB" id="A0AAV6XFH1"/>
<dbReference type="InterPro" id="IPR044532">
    <property type="entry name" value="BRX-like"/>
</dbReference>
<dbReference type="GO" id="GO:0005634">
    <property type="term" value="C:nucleus"/>
    <property type="evidence" value="ECO:0007669"/>
    <property type="project" value="UniProtKB-SubCell"/>
</dbReference>
<evidence type="ECO:0000259" key="4">
    <source>
        <dbReference type="PROSITE" id="PS51514"/>
    </source>
</evidence>
<dbReference type="Proteomes" id="UP000826271">
    <property type="component" value="Unassembled WGS sequence"/>
</dbReference>
<evidence type="ECO:0000256" key="1">
    <source>
        <dbReference type="ARBA" id="ARBA00004123"/>
    </source>
</evidence>
<dbReference type="Pfam" id="PF08381">
    <property type="entry name" value="BRX"/>
    <property type="match status" value="3"/>
</dbReference>